<dbReference type="GO" id="GO:0003677">
    <property type="term" value="F:DNA binding"/>
    <property type="evidence" value="ECO:0007669"/>
    <property type="project" value="UniProtKB-KW"/>
</dbReference>
<evidence type="ECO:0000313" key="5">
    <source>
        <dbReference type="EMBL" id="PDV97952.1"/>
    </source>
</evidence>
<keyword evidence="2" id="KW-0238">DNA-binding</keyword>
<dbReference type="RefSeq" id="WP_097653990.1">
    <property type="nucleotide sequence ID" value="NZ_LYXE01000118.1"/>
</dbReference>
<dbReference type="GO" id="GO:0003700">
    <property type="term" value="F:DNA-binding transcription factor activity"/>
    <property type="evidence" value="ECO:0007669"/>
    <property type="project" value="InterPro"/>
</dbReference>
<dbReference type="InterPro" id="IPR036390">
    <property type="entry name" value="WH_DNA-bd_sf"/>
</dbReference>
<keyword evidence="6" id="KW-1185">Reference proteome</keyword>
<dbReference type="PANTHER" id="PTHR42756:SF1">
    <property type="entry name" value="TRANSCRIPTIONAL REPRESSOR OF EMRAB OPERON"/>
    <property type="match status" value="1"/>
</dbReference>
<dbReference type="InterPro" id="IPR036388">
    <property type="entry name" value="WH-like_DNA-bd_sf"/>
</dbReference>
<name>A0A2H3KRV5_9CHLR</name>
<sequence>MNETETRTEYIAAIDDVIRQITWQSHKQLLQTLNRPAISLTMPQMVTLFAIRDAGTCRMSELAEITQQSAGTLTGIVDRLIEDHLVGRVRDHEDRRVVQVTLTAHGEERLAQVEQARREDMERILQHFDFGQLIDLELLLRQLLQGIHDLLSGGTLLDQHQVASAAVYSPLQQA</sequence>
<evidence type="ECO:0000259" key="4">
    <source>
        <dbReference type="PROSITE" id="PS50995"/>
    </source>
</evidence>
<evidence type="ECO:0000256" key="3">
    <source>
        <dbReference type="ARBA" id="ARBA00023163"/>
    </source>
</evidence>
<dbReference type="PANTHER" id="PTHR42756">
    <property type="entry name" value="TRANSCRIPTIONAL REGULATOR, MARR"/>
    <property type="match status" value="1"/>
</dbReference>
<protein>
    <submittedName>
        <fullName evidence="5">MarR family transcriptional regulator</fullName>
    </submittedName>
</protein>
<organism evidence="5 6">
    <name type="scientific">Candidatus Chloroploca asiatica</name>
    <dbReference type="NCBI Taxonomy" id="1506545"/>
    <lineage>
        <taxon>Bacteria</taxon>
        <taxon>Bacillati</taxon>
        <taxon>Chloroflexota</taxon>
        <taxon>Chloroflexia</taxon>
        <taxon>Chloroflexales</taxon>
        <taxon>Chloroflexineae</taxon>
        <taxon>Oscillochloridaceae</taxon>
        <taxon>Candidatus Chloroploca</taxon>
    </lineage>
</organism>
<dbReference type="InterPro" id="IPR000835">
    <property type="entry name" value="HTH_MarR-typ"/>
</dbReference>
<dbReference type="OrthoDB" id="157758at2"/>
<dbReference type="SUPFAM" id="SSF46785">
    <property type="entry name" value="Winged helix' DNA-binding domain"/>
    <property type="match status" value="1"/>
</dbReference>
<keyword evidence="3" id="KW-0804">Transcription</keyword>
<dbReference type="Gene3D" id="1.10.10.10">
    <property type="entry name" value="Winged helix-like DNA-binding domain superfamily/Winged helix DNA-binding domain"/>
    <property type="match status" value="1"/>
</dbReference>
<accession>A0A2H3KRV5</accession>
<evidence type="ECO:0000313" key="6">
    <source>
        <dbReference type="Proteomes" id="UP000220922"/>
    </source>
</evidence>
<dbReference type="SMART" id="SM00347">
    <property type="entry name" value="HTH_MARR"/>
    <property type="match status" value="1"/>
</dbReference>
<feature type="domain" description="HTH marR-type" evidence="4">
    <location>
        <begin position="7"/>
        <end position="145"/>
    </location>
</feature>
<dbReference type="PROSITE" id="PS50995">
    <property type="entry name" value="HTH_MARR_2"/>
    <property type="match status" value="1"/>
</dbReference>
<comment type="caution">
    <text evidence="5">The sequence shown here is derived from an EMBL/GenBank/DDBJ whole genome shotgun (WGS) entry which is preliminary data.</text>
</comment>
<dbReference type="EMBL" id="LYXE01000118">
    <property type="protein sequence ID" value="PDV97952.1"/>
    <property type="molecule type" value="Genomic_DNA"/>
</dbReference>
<keyword evidence="1" id="KW-0805">Transcription regulation</keyword>
<evidence type="ECO:0000256" key="1">
    <source>
        <dbReference type="ARBA" id="ARBA00023015"/>
    </source>
</evidence>
<evidence type="ECO:0000256" key="2">
    <source>
        <dbReference type="ARBA" id="ARBA00023125"/>
    </source>
</evidence>
<reference evidence="5 6" key="1">
    <citation type="submission" date="2016-05" db="EMBL/GenBank/DDBJ databases">
        <authorList>
            <person name="Lavstsen T."/>
            <person name="Jespersen J.S."/>
        </authorList>
    </citation>
    <scope>NUCLEOTIDE SEQUENCE [LARGE SCALE GENOMIC DNA]</scope>
    <source>
        <strain evidence="5 6">B7-9</strain>
    </source>
</reference>
<dbReference type="Proteomes" id="UP000220922">
    <property type="component" value="Unassembled WGS sequence"/>
</dbReference>
<dbReference type="AlphaFoldDB" id="A0A2H3KRV5"/>
<dbReference type="Pfam" id="PF01047">
    <property type="entry name" value="MarR"/>
    <property type="match status" value="1"/>
</dbReference>
<gene>
    <name evidence="5" type="ORF">A9Q02_16870</name>
</gene>
<proteinExistence type="predicted"/>